<feature type="transmembrane region" description="Helical" evidence="22">
    <location>
        <begin position="23"/>
        <end position="43"/>
    </location>
</feature>
<comment type="function">
    <text evidence="19">Lipase which is essential for lysis of subvacuolar cytoplasm to vacuole targeted bodies and intravacuolar autophagic bodies. Involved in the lysis of intravacuolar multivesicular body (MVB) vesicles. The intravacuolar membrane disintegration by ATG15 is critical to life span extension.</text>
</comment>
<keyword evidence="15" id="KW-0072">Autophagy</keyword>
<dbReference type="PANTHER" id="PTHR47175:SF2">
    <property type="entry name" value="LIPASE ATG15-RELATED"/>
    <property type="match status" value="1"/>
</dbReference>
<dbReference type="GO" id="GO:0034496">
    <property type="term" value="P:multivesicular body membrane disassembly"/>
    <property type="evidence" value="ECO:0007669"/>
    <property type="project" value="TreeGrafter"/>
</dbReference>
<keyword evidence="12" id="KW-0442">Lipid degradation</keyword>
<evidence type="ECO:0000256" key="14">
    <source>
        <dbReference type="ARBA" id="ARBA00022989"/>
    </source>
</evidence>
<dbReference type="GO" id="GO:0034727">
    <property type="term" value="P:piecemeal microautophagy of the nucleus"/>
    <property type="evidence" value="ECO:0007669"/>
    <property type="project" value="TreeGrafter"/>
</dbReference>
<feature type="region of interest" description="Disordered" evidence="21">
    <location>
        <begin position="1113"/>
        <end position="1141"/>
    </location>
</feature>
<dbReference type="PANTHER" id="PTHR47175">
    <property type="entry name" value="LIPASE ATG15-RELATED"/>
    <property type="match status" value="1"/>
</dbReference>
<keyword evidence="13" id="KW-0735">Signal-anchor</keyword>
<organism evidence="24 25">
    <name type="scientific">Coemansia asiatica</name>
    <dbReference type="NCBI Taxonomy" id="1052880"/>
    <lineage>
        <taxon>Eukaryota</taxon>
        <taxon>Fungi</taxon>
        <taxon>Fungi incertae sedis</taxon>
        <taxon>Zoopagomycota</taxon>
        <taxon>Kickxellomycotina</taxon>
        <taxon>Kickxellomycetes</taxon>
        <taxon>Kickxellales</taxon>
        <taxon>Kickxellaceae</taxon>
        <taxon>Coemansia</taxon>
    </lineage>
</organism>
<evidence type="ECO:0000256" key="5">
    <source>
        <dbReference type="ARBA" id="ARBA00010701"/>
    </source>
</evidence>
<dbReference type="GO" id="GO:0046461">
    <property type="term" value="P:neutral lipid catabolic process"/>
    <property type="evidence" value="ECO:0007669"/>
    <property type="project" value="TreeGrafter"/>
</dbReference>
<keyword evidence="9 22" id="KW-0812">Transmembrane</keyword>
<dbReference type="AlphaFoldDB" id="A0A9W7XQD5"/>
<comment type="catalytic activity">
    <reaction evidence="1">
        <text>a triacylglycerol + H2O = a diacylglycerol + a fatty acid + H(+)</text>
        <dbReference type="Rhea" id="RHEA:12044"/>
        <dbReference type="ChEBI" id="CHEBI:15377"/>
        <dbReference type="ChEBI" id="CHEBI:15378"/>
        <dbReference type="ChEBI" id="CHEBI:17855"/>
        <dbReference type="ChEBI" id="CHEBI:18035"/>
        <dbReference type="ChEBI" id="CHEBI:28868"/>
        <dbReference type="EC" id="3.1.1.3"/>
    </reaction>
</comment>
<evidence type="ECO:0000256" key="21">
    <source>
        <dbReference type="SAM" id="MobiDB-lite"/>
    </source>
</evidence>
<dbReference type="InterPro" id="IPR002921">
    <property type="entry name" value="Fungal_lipase-type"/>
</dbReference>
<dbReference type="Pfam" id="PF01764">
    <property type="entry name" value="Lipase_3"/>
    <property type="match status" value="1"/>
</dbReference>
<reference evidence="24" key="1">
    <citation type="submission" date="2022-07" db="EMBL/GenBank/DDBJ databases">
        <title>Phylogenomic reconstructions and comparative analyses of Kickxellomycotina fungi.</title>
        <authorList>
            <person name="Reynolds N.K."/>
            <person name="Stajich J.E."/>
            <person name="Barry K."/>
            <person name="Grigoriev I.V."/>
            <person name="Crous P."/>
            <person name="Smith M.E."/>
        </authorList>
    </citation>
    <scope>NUCLEOTIDE SEQUENCE</scope>
    <source>
        <strain evidence="24">NBRC 105413</strain>
    </source>
</reference>
<proteinExistence type="inferred from homology"/>
<dbReference type="EMBL" id="JANBOH010000031">
    <property type="protein sequence ID" value="KAJ1647372.1"/>
    <property type="molecule type" value="Genomic_DNA"/>
</dbReference>
<evidence type="ECO:0000313" key="24">
    <source>
        <dbReference type="EMBL" id="KAJ1647372.1"/>
    </source>
</evidence>
<feature type="transmembrane region" description="Helical" evidence="22">
    <location>
        <begin position="1030"/>
        <end position="1059"/>
    </location>
</feature>
<comment type="subcellular location">
    <subcellularLocation>
        <location evidence="3">Endosome</location>
        <location evidence="3">Multivesicular body membrane</location>
        <topology evidence="3">Single-pass type II membrane protein</topology>
    </subcellularLocation>
    <subcellularLocation>
        <location evidence="2">Prevacuolar compartment membrane</location>
        <topology evidence="2">Single-pass type II membrane protein</topology>
    </subcellularLocation>
</comment>
<evidence type="ECO:0000256" key="9">
    <source>
        <dbReference type="ARBA" id="ARBA00022692"/>
    </source>
</evidence>
<evidence type="ECO:0000256" key="16">
    <source>
        <dbReference type="ARBA" id="ARBA00023098"/>
    </source>
</evidence>
<comment type="similarity">
    <text evidence="4">Belongs to the peptidase S10 family.</text>
</comment>
<dbReference type="InterPro" id="IPR050805">
    <property type="entry name" value="ATG15_Lipase"/>
</dbReference>
<keyword evidence="10" id="KW-0967">Endosome</keyword>
<evidence type="ECO:0000256" key="15">
    <source>
        <dbReference type="ARBA" id="ARBA00023006"/>
    </source>
</evidence>
<accession>A0A9W7XQD5</accession>
<evidence type="ECO:0000256" key="12">
    <source>
        <dbReference type="ARBA" id="ARBA00022963"/>
    </source>
</evidence>
<evidence type="ECO:0000256" key="13">
    <source>
        <dbReference type="ARBA" id="ARBA00022968"/>
    </source>
</evidence>
<feature type="compositionally biased region" description="Acidic residues" evidence="21">
    <location>
        <begin position="1113"/>
        <end position="1123"/>
    </location>
</feature>
<evidence type="ECO:0000259" key="23">
    <source>
        <dbReference type="Pfam" id="PF01764"/>
    </source>
</evidence>
<keyword evidence="14 22" id="KW-1133">Transmembrane helix</keyword>
<dbReference type="GO" id="GO:0006660">
    <property type="term" value="P:phosphatidylserine catabolic process"/>
    <property type="evidence" value="ECO:0007669"/>
    <property type="project" value="TreeGrafter"/>
</dbReference>
<dbReference type="Gene3D" id="3.40.50.1820">
    <property type="entry name" value="alpha/beta hydrolase"/>
    <property type="match status" value="2"/>
</dbReference>
<dbReference type="Pfam" id="PF00450">
    <property type="entry name" value="Peptidase_S10"/>
    <property type="match status" value="1"/>
</dbReference>
<dbReference type="InterPro" id="IPR029058">
    <property type="entry name" value="AB_hydrolase_fold"/>
</dbReference>
<evidence type="ECO:0000256" key="19">
    <source>
        <dbReference type="ARBA" id="ARBA00024663"/>
    </source>
</evidence>
<gene>
    <name evidence="24" type="primary">KEX1</name>
    <name evidence="24" type="ORF">LPJ64_001214</name>
</gene>
<evidence type="ECO:0000256" key="11">
    <source>
        <dbReference type="ARBA" id="ARBA00022801"/>
    </source>
</evidence>
<evidence type="ECO:0000256" key="4">
    <source>
        <dbReference type="ARBA" id="ARBA00009431"/>
    </source>
</evidence>
<feature type="domain" description="Fungal lipase-type" evidence="23">
    <location>
        <begin position="394"/>
        <end position="425"/>
    </location>
</feature>
<dbReference type="GO" id="GO:0032585">
    <property type="term" value="C:multivesicular body membrane"/>
    <property type="evidence" value="ECO:0007669"/>
    <property type="project" value="UniProtKB-SubCell"/>
</dbReference>
<comment type="similarity">
    <text evidence="5">Belongs to the AB hydrolase superfamily. Lipase family.</text>
</comment>
<keyword evidence="8 24" id="KW-0121">Carboxypeptidase</keyword>
<keyword evidence="16" id="KW-0443">Lipid metabolism</keyword>
<dbReference type="GO" id="GO:0004806">
    <property type="term" value="F:triacylglycerol lipase activity"/>
    <property type="evidence" value="ECO:0007669"/>
    <property type="project" value="UniProtKB-EC"/>
</dbReference>
<evidence type="ECO:0000256" key="8">
    <source>
        <dbReference type="ARBA" id="ARBA00022645"/>
    </source>
</evidence>
<evidence type="ECO:0000256" key="20">
    <source>
        <dbReference type="ARBA" id="ARBA00029828"/>
    </source>
</evidence>
<keyword evidence="17 22" id="KW-0472">Membrane</keyword>
<evidence type="ECO:0000256" key="1">
    <source>
        <dbReference type="ARBA" id="ARBA00001024"/>
    </source>
</evidence>
<dbReference type="EC" id="3.1.1.3" evidence="7"/>
<keyword evidence="18" id="KW-0325">Glycoprotein</keyword>
<dbReference type="GO" id="GO:0005775">
    <property type="term" value="C:vacuolar lumen"/>
    <property type="evidence" value="ECO:0007669"/>
    <property type="project" value="TreeGrafter"/>
</dbReference>
<dbReference type="Proteomes" id="UP001145021">
    <property type="component" value="Unassembled WGS sequence"/>
</dbReference>
<dbReference type="CDD" id="cd00519">
    <property type="entry name" value="Lipase_3"/>
    <property type="match status" value="1"/>
</dbReference>
<evidence type="ECO:0000256" key="7">
    <source>
        <dbReference type="ARBA" id="ARBA00013279"/>
    </source>
</evidence>
<evidence type="ECO:0000256" key="17">
    <source>
        <dbReference type="ARBA" id="ARBA00023136"/>
    </source>
</evidence>
<comment type="caution">
    <text evidence="24">The sequence shown here is derived from an EMBL/GenBank/DDBJ whole genome shotgun (WGS) entry which is preliminary data.</text>
</comment>
<evidence type="ECO:0000256" key="3">
    <source>
        <dbReference type="ARBA" id="ARBA00004343"/>
    </source>
</evidence>
<dbReference type="InterPro" id="IPR001563">
    <property type="entry name" value="Peptidase_S10"/>
</dbReference>
<evidence type="ECO:0000256" key="18">
    <source>
        <dbReference type="ARBA" id="ARBA00023180"/>
    </source>
</evidence>
<evidence type="ECO:0000313" key="25">
    <source>
        <dbReference type="Proteomes" id="UP001145021"/>
    </source>
</evidence>
<evidence type="ECO:0000256" key="10">
    <source>
        <dbReference type="ARBA" id="ARBA00022753"/>
    </source>
</evidence>
<keyword evidence="25" id="KW-1185">Reference proteome</keyword>
<protein>
    <recommendedName>
        <fullName evidence="7">triacylglycerol lipase</fullName>
        <ecNumber evidence="7">3.1.1.3</ecNumber>
    </recommendedName>
    <alternativeName>
        <fullName evidence="20">Autophagy-related protein 15</fullName>
    </alternativeName>
</protein>
<keyword evidence="11 24" id="KW-0378">Hydrolase</keyword>
<dbReference type="GO" id="GO:0006508">
    <property type="term" value="P:proteolysis"/>
    <property type="evidence" value="ECO:0007669"/>
    <property type="project" value="UniProtKB-KW"/>
</dbReference>
<name>A0A9W7XQD5_9FUNG</name>
<dbReference type="GO" id="GO:0004185">
    <property type="term" value="F:serine-type carboxypeptidase activity"/>
    <property type="evidence" value="ECO:0007669"/>
    <property type="project" value="InterPro"/>
</dbReference>
<evidence type="ECO:0000256" key="2">
    <source>
        <dbReference type="ARBA" id="ARBA00004270"/>
    </source>
</evidence>
<evidence type="ECO:0000256" key="6">
    <source>
        <dbReference type="ARBA" id="ARBA00011137"/>
    </source>
</evidence>
<comment type="subunit">
    <text evidence="6">Binds to both phosphatidylinositol (PI) and phosphatidylinositol 3,5-bisphosphate (PIP2).</text>
</comment>
<evidence type="ECO:0000256" key="22">
    <source>
        <dbReference type="SAM" id="Phobius"/>
    </source>
</evidence>
<dbReference type="GO" id="GO:0004620">
    <property type="term" value="F:phospholipase activity"/>
    <property type="evidence" value="ECO:0007669"/>
    <property type="project" value="TreeGrafter"/>
</dbReference>
<dbReference type="SUPFAM" id="SSF53474">
    <property type="entry name" value="alpha/beta-Hydrolases"/>
    <property type="match status" value="2"/>
</dbReference>
<sequence length="1141" mass="126734">MGCAEDTLAQNTRTRTGSTSWRNVAKVVFGTALALWILGMFGGQIDMVPWRPSKGSENKQGSVNKPLLMLREVYVQSSPKPPESLLTLSAQGTHAGKMALRAWFDDQAEQARARGYSFPFRLGRWQAPASAPDNANDRSDFAAAAEQSVFESYGISFAQNEPGAAILAENLSEAGVLAASQQGAAKVRATGTARLLDRLRSQYLSSRHGRRHSYWSATPARIDIKQDGNDGDEEEPPVPEPPARWNYYVEDGLRVPNITHKPTLVSLARMVANAYQPKDSDTWEQLGDRWDTHDSFGWATDGLRGHVFADAHNRTVVISLKGTSSTFFLGGGSETSARDKFNDNRLFSCCCAYVDFTWSTVCDCHVSGNKCNSTCLQEALSDESADNYFYAAAQIFMDVIKRYPEADIVLAGHSLGGAVAGLLGLTFGLPAVGFEAPGDRLASERLHLPQPPGAIQRRLPLFHIGNTADPVYMGMCSGRTSSCYYAGYAMESRCHNGRQLVFDTVQRRDWRLDIRHHRINEIIYLVIEPWGLLDPEEAFPELRFESKKCADYMLSARNNSSNTMVLPSQKDLLVTQIPFQDAPEFTSLRQYAGQLPILSDKEVMFFWLISNQTNTENQDKLIIWLNGGPGCTSLDGVFMENGPYKFNGANKLGFRDHSLSQQFDVLYIDQPFGTGFSMAGINSFAHTFKEATKHLMSFLDKFYSVFPYYHKRKLYLAGESEAGTYIPYLADAILGMPEEERYELGGLMLGNGWIDPYPMYMSYVDILRENNLLTKEIQTKMLQKMDKCTREFNRAPQPVHTNICETIPLVFLDEGGPSPGMCYNMYDLRLTDTQPACGMNWPPEVSLFTNYLNRKDVQKALNVHPELAPKAWKECSSATNVALQSDTSPPSSKLLPGILDSVPVLFFVGQTDYLCNHIGIEWTIGNMTWAGSTGFSSEAKRSKWTVNDEAAGSVVSDRGLTYALVFNASHMVGVDKPREILDLFTAFTNASAKNLKFSSSFRSLDTPTAAPPLTPVTPPNGSMSVALSRWIGIGFALFLVLLLALCLVCRKQLFAWWIGFRRRRAGMRRLDDGSRLSSDGGLDDAFVMTEFDFAKVRESQSRRYDVEGLLLDDDMASSPDEEVGSTVNGSAGHSPVRKDTR</sequence>
<keyword evidence="24" id="KW-0645">Protease</keyword>